<reference evidence="2" key="1">
    <citation type="submission" date="2020-08" db="EMBL/GenBank/DDBJ databases">
        <title>Genome public.</title>
        <authorList>
            <person name="Liu C."/>
            <person name="Sun Q."/>
        </authorList>
    </citation>
    <scope>NUCLEOTIDE SEQUENCE</scope>
    <source>
        <strain evidence="2">BX21</strain>
    </source>
</reference>
<evidence type="ECO:0000259" key="1">
    <source>
        <dbReference type="Pfam" id="PF05239"/>
    </source>
</evidence>
<name>A0A926EXU6_9FIRM</name>
<feature type="domain" description="PRC-barrel" evidence="1">
    <location>
        <begin position="2"/>
        <end position="76"/>
    </location>
</feature>
<comment type="caution">
    <text evidence="2">The sequence shown here is derived from an EMBL/GenBank/DDBJ whole genome shotgun (WGS) entry which is preliminary data.</text>
</comment>
<evidence type="ECO:0000313" key="2">
    <source>
        <dbReference type="EMBL" id="MBC8588487.1"/>
    </source>
</evidence>
<dbReference type="Proteomes" id="UP000601171">
    <property type="component" value="Unassembled WGS sequence"/>
</dbReference>
<dbReference type="PANTHER" id="PTHR40061">
    <property type="entry name" value="SPORULATION PROTEIN YLMC-RELATED"/>
    <property type="match status" value="1"/>
</dbReference>
<dbReference type="RefSeq" id="WP_262429942.1">
    <property type="nucleotide sequence ID" value="NZ_JACRTG010000020.1"/>
</dbReference>
<dbReference type="AlphaFoldDB" id="A0A926EXU6"/>
<keyword evidence="3" id="KW-1185">Reference proteome</keyword>
<evidence type="ECO:0000313" key="3">
    <source>
        <dbReference type="Proteomes" id="UP000601171"/>
    </source>
</evidence>
<dbReference type="SUPFAM" id="SSF50346">
    <property type="entry name" value="PRC-barrel domain"/>
    <property type="match status" value="1"/>
</dbReference>
<dbReference type="InterPro" id="IPR014238">
    <property type="entry name" value="Spore_YlmC/YmxH"/>
</dbReference>
<dbReference type="Gene3D" id="2.30.30.240">
    <property type="entry name" value="PRC-barrel domain"/>
    <property type="match status" value="1"/>
</dbReference>
<accession>A0A926EXU6</accession>
<dbReference type="NCBIfam" id="TIGR02888">
    <property type="entry name" value="spore_YlmC_YmxH"/>
    <property type="match status" value="1"/>
</dbReference>
<dbReference type="PANTHER" id="PTHR40061:SF1">
    <property type="entry name" value="SPORULATION PROTEIN YLMC-RELATED"/>
    <property type="match status" value="1"/>
</dbReference>
<sequence length="78" mass="8838">MIKLTEIKEKEVINLHNGQRLGYVYDFEVDLEKGCLSGIILPSGGKISFFSKTNDILIEWNQIIKIGVDTILVDIKDD</sequence>
<gene>
    <name evidence="2" type="ORF">H8707_09560</name>
</gene>
<proteinExistence type="predicted"/>
<dbReference type="EMBL" id="JACRTG010000020">
    <property type="protein sequence ID" value="MBC8588487.1"/>
    <property type="molecule type" value="Genomic_DNA"/>
</dbReference>
<protein>
    <submittedName>
        <fullName evidence="2">YlmC/YmxH family sporulation protein</fullName>
    </submittedName>
</protein>
<dbReference type="Pfam" id="PF05239">
    <property type="entry name" value="PRC"/>
    <property type="match status" value="1"/>
</dbReference>
<dbReference type="InterPro" id="IPR011033">
    <property type="entry name" value="PRC_barrel-like_sf"/>
</dbReference>
<dbReference type="InterPro" id="IPR027275">
    <property type="entry name" value="PRC-brl_dom"/>
</dbReference>
<organism evidence="2 3">
    <name type="scientific">Paratissierella segnis</name>
    <dbReference type="NCBI Taxonomy" id="2763679"/>
    <lineage>
        <taxon>Bacteria</taxon>
        <taxon>Bacillati</taxon>
        <taxon>Bacillota</taxon>
        <taxon>Tissierellia</taxon>
        <taxon>Tissierellales</taxon>
        <taxon>Tissierellaceae</taxon>
        <taxon>Paratissierella</taxon>
    </lineage>
</organism>